<dbReference type="AlphaFoldDB" id="A0AAW0K4B1"/>
<protein>
    <submittedName>
        <fullName evidence="2">Uncharacterized protein</fullName>
    </submittedName>
</protein>
<dbReference type="EMBL" id="JBBHLL010000005">
    <property type="protein sequence ID" value="KAK7833942.1"/>
    <property type="molecule type" value="Genomic_DNA"/>
</dbReference>
<dbReference type="GO" id="GO:0016607">
    <property type="term" value="C:nuclear speck"/>
    <property type="evidence" value="ECO:0007669"/>
    <property type="project" value="TreeGrafter"/>
</dbReference>
<organism evidence="2 3">
    <name type="scientific">Myodes glareolus</name>
    <name type="common">Bank vole</name>
    <name type="synonym">Clethrionomys glareolus</name>
    <dbReference type="NCBI Taxonomy" id="447135"/>
    <lineage>
        <taxon>Eukaryota</taxon>
        <taxon>Metazoa</taxon>
        <taxon>Chordata</taxon>
        <taxon>Craniata</taxon>
        <taxon>Vertebrata</taxon>
        <taxon>Euteleostomi</taxon>
        <taxon>Mammalia</taxon>
        <taxon>Eutheria</taxon>
        <taxon>Euarchontoglires</taxon>
        <taxon>Glires</taxon>
        <taxon>Rodentia</taxon>
        <taxon>Myomorpha</taxon>
        <taxon>Muroidea</taxon>
        <taxon>Cricetidae</taxon>
        <taxon>Arvicolinae</taxon>
        <taxon>Myodes</taxon>
    </lineage>
</organism>
<evidence type="ECO:0000313" key="2">
    <source>
        <dbReference type="EMBL" id="KAK7833942.1"/>
    </source>
</evidence>
<dbReference type="PANTHER" id="PTHR14508:SF2">
    <property type="entry name" value="SNRPN UPSTREAM READING FRAME PROTEIN-RELATED"/>
    <property type="match status" value="1"/>
</dbReference>
<feature type="region of interest" description="Disordered" evidence="1">
    <location>
        <begin position="19"/>
        <end position="57"/>
    </location>
</feature>
<evidence type="ECO:0000313" key="3">
    <source>
        <dbReference type="Proteomes" id="UP001488838"/>
    </source>
</evidence>
<feature type="compositionally biased region" description="Pro residues" evidence="1">
    <location>
        <begin position="28"/>
        <end position="56"/>
    </location>
</feature>
<proteinExistence type="predicted"/>
<keyword evidence="3" id="KW-1185">Reference proteome</keyword>
<accession>A0AAW0K4B1</accession>
<comment type="caution">
    <text evidence="2">The sequence shown here is derived from an EMBL/GenBank/DDBJ whole genome shotgun (WGS) entry which is preliminary data.</text>
</comment>
<dbReference type="Proteomes" id="UP001488838">
    <property type="component" value="Unassembled WGS sequence"/>
</dbReference>
<gene>
    <name evidence="2" type="ORF">U0070_004923</name>
</gene>
<dbReference type="PANTHER" id="PTHR14508">
    <property type="entry name" value="SNRPN UPSTREAM READING FRAME PROTEIN, SNURF"/>
    <property type="match status" value="1"/>
</dbReference>
<sequence>MPQSTGAAAVVAVSASVAGAPTQYPPGYGTPPLPVGRATPPPGVRAPPPGMRPPTGHPLAFPLHEGHLQGFPLGECNPLHQELEASLP</sequence>
<reference evidence="2 3" key="1">
    <citation type="journal article" date="2023" name="bioRxiv">
        <title>Conserved and derived expression patterns and positive selection on dental genes reveal complex evolutionary context of ever-growing rodent molars.</title>
        <authorList>
            <person name="Calamari Z.T."/>
            <person name="Song A."/>
            <person name="Cohen E."/>
            <person name="Akter M."/>
            <person name="Roy R.D."/>
            <person name="Hallikas O."/>
            <person name="Christensen M.M."/>
            <person name="Li P."/>
            <person name="Marangoni P."/>
            <person name="Jernvall J."/>
            <person name="Klein O.D."/>
        </authorList>
    </citation>
    <scope>NUCLEOTIDE SEQUENCE [LARGE SCALE GENOMIC DNA]</scope>
    <source>
        <strain evidence="2">V071</strain>
    </source>
</reference>
<name>A0AAW0K4B1_MYOGA</name>
<evidence type="ECO:0000256" key="1">
    <source>
        <dbReference type="SAM" id="MobiDB-lite"/>
    </source>
</evidence>